<organism evidence="2 3">
    <name type="scientific">Actinomadura yumaensis</name>
    <dbReference type="NCBI Taxonomy" id="111807"/>
    <lineage>
        <taxon>Bacteria</taxon>
        <taxon>Bacillati</taxon>
        <taxon>Actinomycetota</taxon>
        <taxon>Actinomycetes</taxon>
        <taxon>Streptosporangiales</taxon>
        <taxon>Thermomonosporaceae</taxon>
        <taxon>Actinomadura</taxon>
    </lineage>
</organism>
<evidence type="ECO:0000256" key="1">
    <source>
        <dbReference type="SAM" id="Phobius"/>
    </source>
</evidence>
<evidence type="ECO:0000313" key="2">
    <source>
        <dbReference type="EMBL" id="MFC6884474.1"/>
    </source>
</evidence>
<proteinExistence type="predicted"/>
<dbReference type="Proteomes" id="UP001596380">
    <property type="component" value="Unassembled WGS sequence"/>
</dbReference>
<dbReference type="RefSeq" id="WP_378063815.1">
    <property type="nucleotide sequence ID" value="NZ_JBHSXS010000027.1"/>
</dbReference>
<keyword evidence="1" id="KW-0472">Membrane</keyword>
<feature type="transmembrane region" description="Helical" evidence="1">
    <location>
        <begin position="183"/>
        <end position="201"/>
    </location>
</feature>
<protein>
    <submittedName>
        <fullName evidence="2">Uncharacterized protein</fullName>
    </submittedName>
</protein>
<accession>A0ABW2CS33</accession>
<dbReference type="EMBL" id="JBHSXS010000027">
    <property type="protein sequence ID" value="MFC6884474.1"/>
    <property type="molecule type" value="Genomic_DNA"/>
</dbReference>
<name>A0ABW2CS33_9ACTN</name>
<feature type="transmembrane region" description="Helical" evidence="1">
    <location>
        <begin position="131"/>
        <end position="149"/>
    </location>
</feature>
<comment type="caution">
    <text evidence="2">The sequence shown here is derived from an EMBL/GenBank/DDBJ whole genome shotgun (WGS) entry which is preliminary data.</text>
</comment>
<feature type="transmembrane region" description="Helical" evidence="1">
    <location>
        <begin position="208"/>
        <end position="226"/>
    </location>
</feature>
<keyword evidence="3" id="KW-1185">Reference proteome</keyword>
<evidence type="ECO:0000313" key="3">
    <source>
        <dbReference type="Proteomes" id="UP001596380"/>
    </source>
</evidence>
<sequence>MTPTRPNTPTPTHTTVPTGRPLLWLAATAAAYALTHHIGFGLAGLGTTGTTGTTGETRWADWIDLTTPYTLLLTAAATLHTAHAARRAWALYLTGAITYAEGHGIHLAANSVGNVAPSDTAHLWDETVGHYLWYTGLALVLTALAATLARRPPVHGALPALTTALLCATTAFTWTSNALEGRYAIPGIALAAAFTLWGLLTRRTFGRTLILAFAPALIMLTGYGIWHHGFPEPSDIGWV</sequence>
<gene>
    <name evidence="2" type="ORF">ACFQKB_32270</name>
</gene>
<keyword evidence="1" id="KW-1133">Transmembrane helix</keyword>
<reference evidence="3" key="1">
    <citation type="journal article" date="2019" name="Int. J. Syst. Evol. Microbiol.">
        <title>The Global Catalogue of Microorganisms (GCM) 10K type strain sequencing project: providing services to taxonomists for standard genome sequencing and annotation.</title>
        <authorList>
            <consortium name="The Broad Institute Genomics Platform"/>
            <consortium name="The Broad Institute Genome Sequencing Center for Infectious Disease"/>
            <person name="Wu L."/>
            <person name="Ma J."/>
        </authorList>
    </citation>
    <scope>NUCLEOTIDE SEQUENCE [LARGE SCALE GENOMIC DNA]</scope>
    <source>
        <strain evidence="3">JCM 3369</strain>
    </source>
</reference>
<feature type="transmembrane region" description="Helical" evidence="1">
    <location>
        <begin position="156"/>
        <end position="177"/>
    </location>
</feature>
<keyword evidence="1" id="KW-0812">Transmembrane</keyword>